<evidence type="ECO:0000259" key="2">
    <source>
        <dbReference type="SMART" id="SM00477"/>
    </source>
</evidence>
<dbReference type="InterPro" id="IPR044929">
    <property type="entry name" value="DNA/RNA_non-sp_Endonuclease_sf"/>
</dbReference>
<protein>
    <submittedName>
        <fullName evidence="4">Uncharacterized protein</fullName>
    </submittedName>
</protein>
<keyword evidence="5" id="KW-1185">Reference proteome</keyword>
<dbReference type="Ensembl" id="ENSELUT00000007162.3">
    <property type="protein sequence ID" value="ENSELUP00000007493.3"/>
    <property type="gene ID" value="ENSELUG00000008275.3"/>
</dbReference>
<proteinExistence type="predicted"/>
<dbReference type="SMART" id="SM00892">
    <property type="entry name" value="Endonuclease_NS"/>
    <property type="match status" value="1"/>
</dbReference>
<reference evidence="4" key="3">
    <citation type="submission" date="2025-08" db="UniProtKB">
        <authorList>
            <consortium name="Ensembl"/>
        </authorList>
    </citation>
    <scope>IDENTIFICATION</scope>
</reference>
<evidence type="ECO:0000256" key="1">
    <source>
        <dbReference type="SAM" id="MobiDB-lite"/>
    </source>
</evidence>
<evidence type="ECO:0000313" key="5">
    <source>
        <dbReference type="Proteomes" id="UP000265140"/>
    </source>
</evidence>
<dbReference type="PANTHER" id="PTHR21472:SF15">
    <property type="entry name" value="ENDONUCLEASE DOMAIN-CONTAINING 1 PROTEIN-RELATED"/>
    <property type="match status" value="1"/>
</dbReference>
<dbReference type="GO" id="GO:0016787">
    <property type="term" value="F:hydrolase activity"/>
    <property type="evidence" value="ECO:0007669"/>
    <property type="project" value="InterPro"/>
</dbReference>
<dbReference type="GO" id="GO:0046872">
    <property type="term" value="F:metal ion binding"/>
    <property type="evidence" value="ECO:0007669"/>
    <property type="project" value="InterPro"/>
</dbReference>
<reference evidence="4" key="2">
    <citation type="submission" date="2020-02" db="EMBL/GenBank/DDBJ databases">
        <title>Esox lucius (northern pike) genome, fEsoLuc1, primary haplotype.</title>
        <authorList>
            <person name="Myers G."/>
            <person name="Karagic N."/>
            <person name="Meyer A."/>
            <person name="Pippel M."/>
            <person name="Reichard M."/>
            <person name="Winkler S."/>
            <person name="Tracey A."/>
            <person name="Sims Y."/>
            <person name="Howe K."/>
            <person name="Rhie A."/>
            <person name="Formenti G."/>
            <person name="Durbin R."/>
            <person name="Fedrigo O."/>
            <person name="Jarvis E.D."/>
        </authorList>
    </citation>
    <scope>NUCLEOTIDE SEQUENCE [LARGE SCALE GENOMIC DNA]</scope>
</reference>
<dbReference type="GO" id="GO:0003676">
    <property type="term" value="F:nucleic acid binding"/>
    <property type="evidence" value="ECO:0007669"/>
    <property type="project" value="InterPro"/>
</dbReference>
<reference evidence="4" key="4">
    <citation type="submission" date="2025-09" db="UniProtKB">
        <authorList>
            <consortium name="Ensembl"/>
        </authorList>
    </citation>
    <scope>IDENTIFICATION</scope>
</reference>
<dbReference type="GeneTree" id="ENSGT01030000234592"/>
<accession>A0A3P8XVY3</accession>
<evidence type="ECO:0000313" key="4">
    <source>
        <dbReference type="Ensembl" id="ENSELUP00000007493.3"/>
    </source>
</evidence>
<dbReference type="Pfam" id="PF01223">
    <property type="entry name" value="Endonuclease_NS"/>
    <property type="match status" value="1"/>
</dbReference>
<dbReference type="PANTHER" id="PTHR21472">
    <property type="entry name" value="ENDONUCLEASE DOMAIN-CONTAINING 1 PROTEIN ENDOD1"/>
    <property type="match status" value="1"/>
</dbReference>
<dbReference type="Proteomes" id="UP000265140">
    <property type="component" value="Chromosome 24"/>
</dbReference>
<reference evidence="5" key="1">
    <citation type="journal article" date="2014" name="PLoS ONE">
        <title>The genome and linkage map of the northern pike (Esox lucius): conserved synteny revealed between the salmonid sister group and the Neoteleostei.</title>
        <authorList>
            <person name="Rondeau E.B."/>
            <person name="Minkley D.R."/>
            <person name="Leong J.S."/>
            <person name="Messmer A.M."/>
            <person name="Jantzen J.R."/>
            <person name="von Schalburg K.R."/>
            <person name="Lemon C."/>
            <person name="Bird N.H."/>
            <person name="Koop B.F."/>
        </authorList>
    </citation>
    <scope>NUCLEOTIDE SEQUENCE</scope>
</reference>
<feature type="domain" description="ENPP1-3/EXOG-like endonuclease/phosphodiesterase" evidence="2">
    <location>
        <begin position="62"/>
        <end position="249"/>
    </location>
</feature>
<evidence type="ECO:0000259" key="3">
    <source>
        <dbReference type="SMART" id="SM00892"/>
    </source>
</evidence>
<dbReference type="InterPro" id="IPR020821">
    <property type="entry name" value="ENPP1-3/EXOG-like_nuc-like"/>
</dbReference>
<name>A0A3P8XVY3_ESOLU</name>
<dbReference type="SUPFAM" id="SSF54060">
    <property type="entry name" value="His-Me finger endonucleases"/>
    <property type="match status" value="1"/>
</dbReference>
<feature type="compositionally biased region" description="Basic and acidic residues" evidence="1">
    <location>
        <begin position="274"/>
        <end position="284"/>
    </location>
</feature>
<dbReference type="STRING" id="8010.ENSELUP00000007493"/>
<dbReference type="InterPro" id="IPR044925">
    <property type="entry name" value="His-Me_finger_sf"/>
</dbReference>
<feature type="compositionally biased region" description="Acidic residues" evidence="1">
    <location>
        <begin position="285"/>
        <end position="296"/>
    </location>
</feature>
<dbReference type="InterPro" id="IPR039015">
    <property type="entry name" value="ENDOD1"/>
</dbReference>
<dbReference type="InParanoid" id="A0A3P8XVY3"/>
<dbReference type="SMART" id="SM00477">
    <property type="entry name" value="NUC"/>
    <property type="match status" value="1"/>
</dbReference>
<feature type="domain" description="DNA/RNA non-specific endonuclease/pyrophosphatase/phosphodiesterase" evidence="3">
    <location>
        <begin position="61"/>
        <end position="249"/>
    </location>
</feature>
<dbReference type="AlphaFoldDB" id="A0A3P8XVY3"/>
<sequence length="318" mass="36406">VYQLVSVTSSLSLRFSHVVSNFSQCEEFFLNKKTPNIPTILKDGKVQNQTRYKPICQKYQNTYRFATLYDTTNRIPVFSAYKFTGAVKGRPSQAWMIEPQAVDADYEKNNLSMDRGHLLPCQYAADIDAKKSTFTLTNAVPQASSFNRVSWRKMECSVKKILESNCIDANGKLKANLVTGAVPGNNYLNKVNIPSSMWTAFCCYNRNTKKWIAQGYWGKNEKSVKPPLITLKDLEEELAKAYSTNPNPVKVFPDECPRNVKDIKRKRRLVKEVEGDKDRKRQREEMDDCGEGDEFDCDDVNECDCECNDVRMNECDDV</sequence>
<dbReference type="OMA" id="NCIDANG"/>
<dbReference type="Gene3D" id="3.40.570.10">
    <property type="entry name" value="Extracellular Endonuclease, subunit A"/>
    <property type="match status" value="1"/>
</dbReference>
<organism evidence="4 5">
    <name type="scientific">Esox lucius</name>
    <name type="common">Northern pike</name>
    <dbReference type="NCBI Taxonomy" id="8010"/>
    <lineage>
        <taxon>Eukaryota</taxon>
        <taxon>Metazoa</taxon>
        <taxon>Chordata</taxon>
        <taxon>Craniata</taxon>
        <taxon>Vertebrata</taxon>
        <taxon>Euteleostomi</taxon>
        <taxon>Actinopterygii</taxon>
        <taxon>Neopterygii</taxon>
        <taxon>Teleostei</taxon>
        <taxon>Protacanthopterygii</taxon>
        <taxon>Esociformes</taxon>
        <taxon>Esocidae</taxon>
        <taxon>Esox</taxon>
    </lineage>
</organism>
<dbReference type="Bgee" id="ENSELUG00000008275">
    <property type="expression patterns" value="Expressed in nose and 2 other cell types or tissues"/>
</dbReference>
<feature type="region of interest" description="Disordered" evidence="1">
    <location>
        <begin position="274"/>
        <end position="296"/>
    </location>
</feature>
<dbReference type="InterPro" id="IPR001604">
    <property type="entry name" value="Endo_G_ENPP1-like_dom"/>
</dbReference>